<evidence type="ECO:0000313" key="2">
    <source>
        <dbReference type="Proteomes" id="UP000018144"/>
    </source>
</evidence>
<organism evidence="1 2">
    <name type="scientific">Pyronema omphalodes (strain CBS 100304)</name>
    <name type="common">Pyronema confluens</name>
    <dbReference type="NCBI Taxonomy" id="1076935"/>
    <lineage>
        <taxon>Eukaryota</taxon>
        <taxon>Fungi</taxon>
        <taxon>Dikarya</taxon>
        <taxon>Ascomycota</taxon>
        <taxon>Pezizomycotina</taxon>
        <taxon>Pezizomycetes</taxon>
        <taxon>Pezizales</taxon>
        <taxon>Pyronemataceae</taxon>
        <taxon>Pyronema</taxon>
    </lineage>
</organism>
<gene>
    <name evidence="1" type="ORF">PCON_02733</name>
</gene>
<reference evidence="1 2" key="1">
    <citation type="journal article" date="2013" name="PLoS Genet.">
        <title>The genome and development-dependent transcriptomes of Pyronema confluens: a window into fungal evolution.</title>
        <authorList>
            <person name="Traeger S."/>
            <person name="Altegoer F."/>
            <person name="Freitag M."/>
            <person name="Gabaldon T."/>
            <person name="Kempken F."/>
            <person name="Kumar A."/>
            <person name="Marcet-Houben M."/>
            <person name="Poggeler S."/>
            <person name="Stajich J.E."/>
            <person name="Nowrousian M."/>
        </authorList>
    </citation>
    <scope>NUCLEOTIDE SEQUENCE [LARGE SCALE GENOMIC DNA]</scope>
    <source>
        <strain evidence="2">CBS 100304</strain>
        <tissue evidence="1">Vegetative mycelium</tissue>
    </source>
</reference>
<protein>
    <submittedName>
        <fullName evidence="1">Uncharacterized protein</fullName>
    </submittedName>
</protein>
<dbReference type="AlphaFoldDB" id="U4KTX8"/>
<evidence type="ECO:0000313" key="1">
    <source>
        <dbReference type="EMBL" id="CCX04553.1"/>
    </source>
</evidence>
<accession>U4KTX8</accession>
<proteinExistence type="predicted"/>
<keyword evidence="2" id="KW-1185">Reference proteome</keyword>
<dbReference type="Proteomes" id="UP000018144">
    <property type="component" value="Unassembled WGS sequence"/>
</dbReference>
<name>U4KTX8_PYROM</name>
<sequence>MKYTATSRDVRVDANSPAEALPVEKSGVLVGHVFSVPASVWGKAVRMHFDLRETRFASSSINPHSRRI</sequence>
<dbReference type="EMBL" id="HF935208">
    <property type="protein sequence ID" value="CCX04553.1"/>
    <property type="molecule type" value="Genomic_DNA"/>
</dbReference>